<keyword evidence="2" id="KW-1185">Reference proteome</keyword>
<accession>A0AAD7FHZ2</accession>
<proteinExistence type="predicted"/>
<reference evidence="1" key="1">
    <citation type="submission" date="2023-03" db="EMBL/GenBank/DDBJ databases">
        <title>Massive genome expansion in bonnet fungi (Mycena s.s.) driven by repeated elements and novel gene families across ecological guilds.</title>
        <authorList>
            <consortium name="Lawrence Berkeley National Laboratory"/>
            <person name="Harder C.B."/>
            <person name="Miyauchi S."/>
            <person name="Viragh M."/>
            <person name="Kuo A."/>
            <person name="Thoen E."/>
            <person name="Andreopoulos B."/>
            <person name="Lu D."/>
            <person name="Skrede I."/>
            <person name="Drula E."/>
            <person name="Henrissat B."/>
            <person name="Morin E."/>
            <person name="Kohler A."/>
            <person name="Barry K."/>
            <person name="LaButti K."/>
            <person name="Morin E."/>
            <person name="Salamov A."/>
            <person name="Lipzen A."/>
            <person name="Mereny Z."/>
            <person name="Hegedus B."/>
            <person name="Baldrian P."/>
            <person name="Stursova M."/>
            <person name="Weitz H."/>
            <person name="Taylor A."/>
            <person name="Grigoriev I.V."/>
            <person name="Nagy L.G."/>
            <person name="Martin F."/>
            <person name="Kauserud H."/>
        </authorList>
    </citation>
    <scope>NUCLEOTIDE SEQUENCE</scope>
    <source>
        <strain evidence="1">9284</strain>
    </source>
</reference>
<organism evidence="1 2">
    <name type="scientific">Roridomyces roridus</name>
    <dbReference type="NCBI Taxonomy" id="1738132"/>
    <lineage>
        <taxon>Eukaryota</taxon>
        <taxon>Fungi</taxon>
        <taxon>Dikarya</taxon>
        <taxon>Basidiomycota</taxon>
        <taxon>Agaricomycotina</taxon>
        <taxon>Agaricomycetes</taxon>
        <taxon>Agaricomycetidae</taxon>
        <taxon>Agaricales</taxon>
        <taxon>Marasmiineae</taxon>
        <taxon>Mycenaceae</taxon>
        <taxon>Roridomyces</taxon>
    </lineage>
</organism>
<sequence>MRDPRPSSLLTSGISLYLDRTVPLYVCLVSFECHPYSSPIYRATLPYWTTGPPLSRTSASPAPSPSIRGAGVGSALALFLAAAPRARRLVLLTGAQTEYGWALVHCSGFVMMDSLISACMCTLRDAQ</sequence>
<dbReference type="AlphaFoldDB" id="A0AAD7FHZ2"/>
<name>A0AAD7FHZ2_9AGAR</name>
<comment type="caution">
    <text evidence="1">The sequence shown here is derived from an EMBL/GenBank/DDBJ whole genome shotgun (WGS) entry which is preliminary data.</text>
</comment>
<gene>
    <name evidence="1" type="ORF">FB45DRAFT_1063007</name>
</gene>
<protein>
    <submittedName>
        <fullName evidence="1">Uncharacterized protein</fullName>
    </submittedName>
</protein>
<dbReference type="EMBL" id="JARKIF010000018">
    <property type="protein sequence ID" value="KAJ7619648.1"/>
    <property type="molecule type" value="Genomic_DNA"/>
</dbReference>
<evidence type="ECO:0000313" key="2">
    <source>
        <dbReference type="Proteomes" id="UP001221142"/>
    </source>
</evidence>
<evidence type="ECO:0000313" key="1">
    <source>
        <dbReference type="EMBL" id="KAJ7619648.1"/>
    </source>
</evidence>
<dbReference type="Proteomes" id="UP001221142">
    <property type="component" value="Unassembled WGS sequence"/>
</dbReference>